<evidence type="ECO:0000256" key="4">
    <source>
        <dbReference type="HAMAP-Rule" id="MF_01914"/>
    </source>
</evidence>
<dbReference type="GO" id="GO:0009279">
    <property type="term" value="C:cell outer membrane"/>
    <property type="evidence" value="ECO:0007669"/>
    <property type="project" value="TreeGrafter"/>
</dbReference>
<dbReference type="GO" id="GO:0043165">
    <property type="term" value="P:Gram-negative-bacterium-type cell outer membrane assembly"/>
    <property type="evidence" value="ECO:0007669"/>
    <property type="project" value="UniProtKB-UniRule"/>
</dbReference>
<sequence length="161" mass="16389" precursor="true">MIRPGPLLPVILSLMLAAGPALGQAAGFGRAQDTKEPVEVTADSLTVDQKTGQATFSGNVLIGQGAMRLSADSVTVTYAQGDQRRISALHAQGNVTLASGEDAAEAQAADYDVETGTIVLTGDVLLSQGGNLLAGDKVTVNLESGTADASGRVRSVLQPEN</sequence>
<comment type="subcellular location">
    <subcellularLocation>
        <location evidence="4">Periplasm</location>
    </subcellularLocation>
</comment>
<feature type="domain" description="Organic solvent tolerance-like N-terminal" evidence="5">
    <location>
        <begin position="39"/>
        <end position="145"/>
    </location>
</feature>
<evidence type="ECO:0000256" key="2">
    <source>
        <dbReference type="ARBA" id="ARBA00022729"/>
    </source>
</evidence>
<keyword evidence="2 4" id="KW-0732">Signal</keyword>
<gene>
    <name evidence="4" type="primary">lptA</name>
    <name evidence="6" type="ORF">BDD41_4681</name>
</gene>
<dbReference type="GO" id="GO:0015920">
    <property type="term" value="P:lipopolysaccharide transport"/>
    <property type="evidence" value="ECO:0007669"/>
    <property type="project" value="UniProtKB-UniRule"/>
</dbReference>
<dbReference type="InterPro" id="IPR052037">
    <property type="entry name" value="LPS_export_LptA"/>
</dbReference>
<dbReference type="InterPro" id="IPR014340">
    <property type="entry name" value="LptA"/>
</dbReference>
<keyword evidence="1 4" id="KW-0813">Transport</keyword>
<comment type="caution">
    <text evidence="6">The sequence shown here is derived from an EMBL/GenBank/DDBJ whole genome shotgun (WGS) entry which is preliminary data.</text>
</comment>
<comment type="similarity">
    <text evidence="4">Belongs to the LptA family.</text>
</comment>
<dbReference type="Pfam" id="PF03968">
    <property type="entry name" value="LptD_N"/>
    <property type="match status" value="1"/>
</dbReference>
<name>A0A3D9XDG3_PARVE</name>
<dbReference type="GO" id="GO:0017089">
    <property type="term" value="F:glycolipid transfer activity"/>
    <property type="evidence" value="ECO:0007669"/>
    <property type="project" value="TreeGrafter"/>
</dbReference>
<dbReference type="HAMAP" id="MF_01914">
    <property type="entry name" value="LPS_assembly_LptA"/>
    <property type="match status" value="1"/>
</dbReference>
<dbReference type="InterPro" id="IPR005653">
    <property type="entry name" value="OstA-like_N"/>
</dbReference>
<dbReference type="PANTHER" id="PTHR36504">
    <property type="entry name" value="LIPOPOLYSACCHARIDE EXPORT SYSTEM PROTEIN LPTA"/>
    <property type="match status" value="1"/>
</dbReference>
<evidence type="ECO:0000313" key="7">
    <source>
        <dbReference type="Proteomes" id="UP000256941"/>
    </source>
</evidence>
<evidence type="ECO:0000259" key="5">
    <source>
        <dbReference type="Pfam" id="PF03968"/>
    </source>
</evidence>
<evidence type="ECO:0000256" key="1">
    <source>
        <dbReference type="ARBA" id="ARBA00022448"/>
    </source>
</evidence>
<dbReference type="GO" id="GO:0001530">
    <property type="term" value="F:lipopolysaccharide binding"/>
    <property type="evidence" value="ECO:0007669"/>
    <property type="project" value="InterPro"/>
</dbReference>
<keyword evidence="3 4" id="KW-0574">Periplasm</keyword>
<accession>A0A3D9XDG3</accession>
<dbReference type="AlphaFoldDB" id="A0A3D9XDG3"/>
<comment type="function">
    <text evidence="4">Involved in the assembly of lipopolysaccharide (LPS). Required for the translocation of LPS from the inner membrane to the outer membrane.</text>
</comment>
<comment type="subunit">
    <text evidence="4">Component of the lipopolysaccharide transport and assembly complex.</text>
</comment>
<dbReference type="NCBIfam" id="TIGR03002">
    <property type="entry name" value="outer_YhbN_LptA"/>
    <property type="match status" value="1"/>
</dbReference>
<organism evidence="6 7">
    <name type="scientific">Paracoccus versutus</name>
    <name type="common">Thiobacillus versutus</name>
    <dbReference type="NCBI Taxonomy" id="34007"/>
    <lineage>
        <taxon>Bacteria</taxon>
        <taxon>Pseudomonadati</taxon>
        <taxon>Pseudomonadota</taxon>
        <taxon>Alphaproteobacteria</taxon>
        <taxon>Rhodobacterales</taxon>
        <taxon>Paracoccaceae</taxon>
        <taxon>Paracoccus</taxon>
    </lineage>
</organism>
<protein>
    <recommendedName>
        <fullName evidence="4">Lipopolysaccharide export system protein LptA</fullName>
    </recommendedName>
</protein>
<feature type="chain" id="PRO_5017841457" description="Lipopolysaccharide export system protein LptA" evidence="4">
    <location>
        <begin position="24"/>
        <end position="161"/>
    </location>
</feature>
<evidence type="ECO:0000313" key="6">
    <source>
        <dbReference type="EMBL" id="REF67651.1"/>
    </source>
</evidence>
<feature type="signal peptide" evidence="4">
    <location>
        <begin position="1"/>
        <end position="23"/>
    </location>
</feature>
<dbReference type="EMBL" id="QTUJ01000004">
    <property type="protein sequence ID" value="REF67651.1"/>
    <property type="molecule type" value="Genomic_DNA"/>
</dbReference>
<dbReference type="GO" id="GO:0030288">
    <property type="term" value="C:outer membrane-bounded periplasmic space"/>
    <property type="evidence" value="ECO:0007669"/>
    <property type="project" value="TreeGrafter"/>
</dbReference>
<dbReference type="PANTHER" id="PTHR36504:SF1">
    <property type="entry name" value="LIPOPOLYSACCHARIDE EXPORT SYSTEM PROTEIN LPTA"/>
    <property type="match status" value="1"/>
</dbReference>
<dbReference type="Proteomes" id="UP000256941">
    <property type="component" value="Unassembled WGS sequence"/>
</dbReference>
<proteinExistence type="inferred from homology"/>
<dbReference type="RefSeq" id="WP_116223123.1">
    <property type="nucleotide sequence ID" value="NZ_CP038197.1"/>
</dbReference>
<reference evidence="6 7" key="1">
    <citation type="submission" date="2018-08" db="EMBL/GenBank/DDBJ databases">
        <title>Genomic Encyclopedia of Archaeal and Bacterial Type Strains, Phase II (KMG-II): from individual species to whole genera.</title>
        <authorList>
            <person name="Goeker M."/>
        </authorList>
    </citation>
    <scope>NUCLEOTIDE SEQUENCE [LARGE SCALE GENOMIC DNA]</scope>
    <source>
        <strain evidence="6 7">DSM 17099</strain>
    </source>
</reference>
<evidence type="ECO:0000256" key="3">
    <source>
        <dbReference type="ARBA" id="ARBA00022764"/>
    </source>
</evidence>
<dbReference type="Gene3D" id="2.60.450.10">
    <property type="entry name" value="Lipopolysaccharide (LPS) transport protein A like domain"/>
    <property type="match status" value="1"/>
</dbReference>